<dbReference type="AlphaFoldDB" id="A0A0C2D1I9"/>
<comment type="caution">
    <text evidence="2">The sequence shown here is derived from an EMBL/GenBank/DDBJ whole genome shotgun (WGS) entry which is preliminary data.</text>
</comment>
<evidence type="ECO:0000313" key="2">
    <source>
        <dbReference type="EMBL" id="KIG17111.1"/>
    </source>
</evidence>
<gene>
    <name evidence="2" type="ORF">DB30_03708</name>
</gene>
<dbReference type="RefSeq" id="WP_052548685.1">
    <property type="nucleotide sequence ID" value="NZ_JMCC02000029.1"/>
</dbReference>
<feature type="region of interest" description="Disordered" evidence="1">
    <location>
        <begin position="1"/>
        <end position="29"/>
    </location>
</feature>
<evidence type="ECO:0000313" key="3">
    <source>
        <dbReference type="Proteomes" id="UP000031599"/>
    </source>
</evidence>
<organism evidence="2 3">
    <name type="scientific">Enhygromyxa salina</name>
    <dbReference type="NCBI Taxonomy" id="215803"/>
    <lineage>
        <taxon>Bacteria</taxon>
        <taxon>Pseudomonadati</taxon>
        <taxon>Myxococcota</taxon>
        <taxon>Polyangia</taxon>
        <taxon>Nannocystales</taxon>
        <taxon>Nannocystaceae</taxon>
        <taxon>Enhygromyxa</taxon>
    </lineage>
</organism>
<evidence type="ECO:0000256" key="1">
    <source>
        <dbReference type="SAM" id="MobiDB-lite"/>
    </source>
</evidence>
<proteinExistence type="predicted"/>
<sequence length="101" mass="11314">MNAPSSSQDLHPTTGARFVFDREPESEPEQAPRYLVTIYLPGTQRWSGQLTWVDGRASLAPTAPGVAAPDSEPWPWALAEALKLARVLHRDPKQHMVRWRG</sequence>
<accession>A0A0C2D1I9</accession>
<protein>
    <submittedName>
        <fullName evidence="2">Uncharacterized protein</fullName>
    </submittedName>
</protein>
<feature type="compositionally biased region" description="Polar residues" evidence="1">
    <location>
        <begin position="1"/>
        <end position="11"/>
    </location>
</feature>
<dbReference type="EMBL" id="JMCC02000029">
    <property type="protein sequence ID" value="KIG17111.1"/>
    <property type="molecule type" value="Genomic_DNA"/>
</dbReference>
<name>A0A0C2D1I9_9BACT</name>
<dbReference type="Proteomes" id="UP000031599">
    <property type="component" value="Unassembled WGS sequence"/>
</dbReference>
<reference evidence="2 3" key="1">
    <citation type="submission" date="2014-12" db="EMBL/GenBank/DDBJ databases">
        <title>Genome assembly of Enhygromyxa salina DSM 15201.</title>
        <authorList>
            <person name="Sharma G."/>
            <person name="Subramanian S."/>
        </authorList>
    </citation>
    <scope>NUCLEOTIDE SEQUENCE [LARGE SCALE GENOMIC DNA]</scope>
    <source>
        <strain evidence="2 3">DSM 15201</strain>
    </source>
</reference>